<evidence type="ECO:0000313" key="1">
    <source>
        <dbReference type="EMBL" id="QEF96709.1"/>
    </source>
</evidence>
<dbReference type="InterPro" id="IPR029062">
    <property type="entry name" value="Class_I_gatase-like"/>
</dbReference>
<dbReference type="Gene3D" id="2.60.40.10">
    <property type="entry name" value="Immunoglobulins"/>
    <property type="match status" value="2"/>
</dbReference>
<dbReference type="EMBL" id="CP036264">
    <property type="protein sequence ID" value="QEF96709.1"/>
    <property type="molecule type" value="Genomic_DNA"/>
</dbReference>
<protein>
    <recommendedName>
        <fullName evidence="3">VWFA domain-containing protein</fullName>
    </recommendedName>
</protein>
<dbReference type="PANTHER" id="PTHR37947:SF1">
    <property type="entry name" value="BLL2462 PROTEIN"/>
    <property type="match status" value="1"/>
</dbReference>
<dbReference type="SUPFAM" id="SSF53300">
    <property type="entry name" value="vWA-like"/>
    <property type="match status" value="1"/>
</dbReference>
<dbReference type="SUPFAM" id="SSF52317">
    <property type="entry name" value="Class I glutamine amidotransferase-like"/>
    <property type="match status" value="1"/>
</dbReference>
<proteinExistence type="predicted"/>
<dbReference type="Gene3D" id="3.40.50.410">
    <property type="entry name" value="von Willebrand factor, type A domain"/>
    <property type="match status" value="1"/>
</dbReference>
<dbReference type="InterPro" id="IPR036465">
    <property type="entry name" value="vWFA_dom_sf"/>
</dbReference>
<dbReference type="CDD" id="cd00198">
    <property type="entry name" value="vWFA"/>
    <property type="match status" value="1"/>
</dbReference>
<evidence type="ECO:0000313" key="2">
    <source>
        <dbReference type="Proteomes" id="UP000321353"/>
    </source>
</evidence>
<dbReference type="KEGG" id="smam:Mal15_07370"/>
<dbReference type="Gene3D" id="3.40.50.880">
    <property type="match status" value="1"/>
</dbReference>
<dbReference type="PANTHER" id="PTHR37947">
    <property type="entry name" value="BLL2462 PROTEIN"/>
    <property type="match status" value="1"/>
</dbReference>
<accession>A0A5B9M7L5</accession>
<reference evidence="1 2" key="1">
    <citation type="submission" date="2019-02" db="EMBL/GenBank/DDBJ databases">
        <title>Planctomycetal bacteria perform biofilm scaping via a novel small molecule.</title>
        <authorList>
            <person name="Jeske O."/>
            <person name="Boedeker C."/>
            <person name="Wiegand S."/>
            <person name="Breitling P."/>
            <person name="Kallscheuer N."/>
            <person name="Jogler M."/>
            <person name="Rohde M."/>
            <person name="Petersen J."/>
            <person name="Medema M.H."/>
            <person name="Surup F."/>
            <person name="Jogler C."/>
        </authorList>
    </citation>
    <scope>NUCLEOTIDE SEQUENCE [LARGE SCALE GENOMIC DNA]</scope>
    <source>
        <strain evidence="1 2">Mal15</strain>
    </source>
</reference>
<gene>
    <name evidence="1" type="ORF">Mal15_07370</name>
</gene>
<dbReference type="AlphaFoldDB" id="A0A5B9M7L5"/>
<keyword evidence="2" id="KW-1185">Reference proteome</keyword>
<name>A0A5B9M7L5_9BACT</name>
<dbReference type="InterPro" id="IPR013783">
    <property type="entry name" value="Ig-like_fold"/>
</dbReference>
<dbReference type="Proteomes" id="UP000321353">
    <property type="component" value="Chromosome"/>
</dbReference>
<organism evidence="1 2">
    <name type="scientific">Stieleria maiorica</name>
    <dbReference type="NCBI Taxonomy" id="2795974"/>
    <lineage>
        <taxon>Bacteria</taxon>
        <taxon>Pseudomonadati</taxon>
        <taxon>Planctomycetota</taxon>
        <taxon>Planctomycetia</taxon>
        <taxon>Pirellulales</taxon>
        <taxon>Pirellulaceae</taxon>
        <taxon>Stieleria</taxon>
    </lineage>
</organism>
<evidence type="ECO:0008006" key="3">
    <source>
        <dbReference type="Google" id="ProtNLM"/>
    </source>
</evidence>
<sequence length="716" mass="78350">MVVISGAAILAVVWFAWLAWQRSGRRGRVAVVEALRVGLVTAAIILLWQPETTYRVDSGRKGEVVVLVDRTGSMRTADVNIGGEAVGRQQLADSIADDPAWEQLDRRLEKVDIAVVEASGGGSDLGGALDRAAERYESAVALVLVSDGDFNRGPSPVQAAAQLATRSGGRARVHTVPLGSPDRLPDIELVSADVPTFGVVGKPVRIPFTLRNWYDQMRDVSVSLREDDSQVDSQPVTLDQGGRFDGAFVWQSEQAGTFAITVETPVQESETNRENNRLTKTIEIREEKLRVLIVDGEPRWEYRYLRNALLRDPGIDVSCLLFHPQLPGVGGGGEDYLASWPEDPAELASYDVIFLGDVGVVEGQLTVQQCGQIRGLVEQQAVGLVLMPGMRGRQSSLVPSELGDLFPVLLDASVPRGVGNVAPGAFALTGPGRRSLLTALDDDPQSNWAVWESLPGFYWHAPVTRAKAGSEVLAVHADSSNQYGRLPLLVTRPAGAGKVLFMGSDAVWRWRMGVEDKYHYRFWGQVIRWMAYQRNMAVGQTMRLSYRPDQPQLGETVTLRASVMTSNGAPSQADVATVEFVSPSGVSELVKLERQDSQWGVFVAQTQLDQSGVYTATLRHPTEASTVAARIAVQGRAGEQLGRPARWDIMREVARVGRGQTFMSNQIPKLVDRLNRLPPDPSTTRRIQWWNHPAVLSAMIAGLTLFWIARKWAGGV</sequence>